<evidence type="ECO:0000313" key="2">
    <source>
        <dbReference type="EMBL" id="GMH48738.1"/>
    </source>
</evidence>
<accession>A0A9W7DMQ3</accession>
<evidence type="ECO:0000256" key="1">
    <source>
        <dbReference type="SAM" id="MobiDB-lite"/>
    </source>
</evidence>
<protein>
    <submittedName>
        <fullName evidence="2">Uncharacterized protein</fullName>
    </submittedName>
</protein>
<reference evidence="2" key="1">
    <citation type="submission" date="2022-07" db="EMBL/GenBank/DDBJ databases">
        <title>Genome analysis of Parmales, a sister group of diatoms, reveals the evolutionary specialization of diatoms from phago-mixotrophs to photoautotrophs.</title>
        <authorList>
            <person name="Ban H."/>
            <person name="Sato S."/>
            <person name="Yoshikawa S."/>
            <person name="Kazumasa Y."/>
            <person name="Nakamura Y."/>
            <person name="Ichinomiya M."/>
            <person name="Saitoh K."/>
            <person name="Sato N."/>
            <person name="Blanc-Mathieu R."/>
            <person name="Endo H."/>
            <person name="Kuwata A."/>
            <person name="Ogata H."/>
        </authorList>
    </citation>
    <scope>NUCLEOTIDE SEQUENCE</scope>
</reference>
<gene>
    <name evidence="2" type="ORF">TrRE_jg3362</name>
</gene>
<keyword evidence="3" id="KW-1185">Reference proteome</keyword>
<dbReference type="AlphaFoldDB" id="A0A9W7DMQ3"/>
<proteinExistence type="predicted"/>
<evidence type="ECO:0000313" key="3">
    <source>
        <dbReference type="Proteomes" id="UP001165082"/>
    </source>
</evidence>
<sequence>MSTNLTSFKYADMDFRLSAAAGNPDAGKPPSTADAPPTTADDPTAAEVNEKDLPENILVRLDGILGIPATKKVQRAKILGVLSITNFQYGQAAATMIGSLIAEERDTEVNTSPGSGRAKPGGIMKRASSLMGMGMNNSSGS</sequence>
<dbReference type="Proteomes" id="UP001165082">
    <property type="component" value="Unassembled WGS sequence"/>
</dbReference>
<feature type="compositionally biased region" description="Low complexity" evidence="1">
    <location>
        <begin position="29"/>
        <end position="46"/>
    </location>
</feature>
<name>A0A9W7DMQ3_9STRA</name>
<organism evidence="2 3">
    <name type="scientific">Triparma retinervis</name>
    <dbReference type="NCBI Taxonomy" id="2557542"/>
    <lineage>
        <taxon>Eukaryota</taxon>
        <taxon>Sar</taxon>
        <taxon>Stramenopiles</taxon>
        <taxon>Ochrophyta</taxon>
        <taxon>Bolidophyceae</taxon>
        <taxon>Parmales</taxon>
        <taxon>Triparmaceae</taxon>
        <taxon>Triparma</taxon>
    </lineage>
</organism>
<comment type="caution">
    <text evidence="2">The sequence shown here is derived from an EMBL/GenBank/DDBJ whole genome shotgun (WGS) entry which is preliminary data.</text>
</comment>
<dbReference type="EMBL" id="BRXZ01000613">
    <property type="protein sequence ID" value="GMH48738.1"/>
    <property type="molecule type" value="Genomic_DNA"/>
</dbReference>
<feature type="non-terminal residue" evidence="2">
    <location>
        <position position="1"/>
    </location>
</feature>
<feature type="region of interest" description="Disordered" evidence="1">
    <location>
        <begin position="20"/>
        <end position="49"/>
    </location>
</feature>